<dbReference type="SUPFAM" id="SSF56747">
    <property type="entry name" value="Prim-pol domain"/>
    <property type="match status" value="1"/>
</dbReference>
<dbReference type="InterPro" id="IPR015330">
    <property type="entry name" value="DNA_primase/pol_bifunc_N"/>
</dbReference>
<evidence type="ECO:0000256" key="1">
    <source>
        <dbReference type="SAM" id="MobiDB-lite"/>
    </source>
</evidence>
<evidence type="ECO:0000259" key="2">
    <source>
        <dbReference type="SMART" id="SM00942"/>
    </source>
</evidence>
<feature type="region of interest" description="Disordered" evidence="1">
    <location>
        <begin position="273"/>
        <end position="302"/>
    </location>
</feature>
<sequence length="302" mass="31718">MTHPDHDRALECALAAARRGFPVIPLSRTKLPAVRSPHRGETARGMCRGQCGRFGHGVHDAATEPARIAELFAAAPWACGYGIACGRSPHYLIGLDLDRKDGVDGVTDLVDLAARWGFAVPWTRTVITPSGGRHLWLRGPAEVVVPNSVRRLGNGIDVRGSGGYLVGPGSVTTAGLYRWDPPTASMPPAVVPKRLLRLLLTTPQRRPVRAAAGPGAGPGAGGSTAEPLIRFVLGSSVGERNERLFWAACRAFENGHGDRVAEEMVGAAVSTGLSEREAESTVGSARRHVLGGSGGRRSAGAL</sequence>
<dbReference type="OrthoDB" id="3218228at2"/>
<proteinExistence type="predicted"/>
<accession>A0A239K039</accession>
<reference evidence="4 5" key="1">
    <citation type="submission" date="2017-06" db="EMBL/GenBank/DDBJ databases">
        <authorList>
            <person name="Kim H.J."/>
            <person name="Triplett B.A."/>
        </authorList>
    </citation>
    <scope>NUCLEOTIDE SEQUENCE [LARGE SCALE GENOMIC DNA]</scope>
    <source>
        <strain evidence="4 5">CGMCC 4.1858</strain>
    </source>
</reference>
<evidence type="ECO:0000313" key="5">
    <source>
        <dbReference type="Proteomes" id="UP000198280"/>
    </source>
</evidence>
<protein>
    <submittedName>
        <fullName evidence="4">Bifunctional DNA primase/polymerase, N-terminal</fullName>
    </submittedName>
</protein>
<dbReference type="CDD" id="cd04859">
    <property type="entry name" value="Prim_Pol"/>
    <property type="match status" value="1"/>
</dbReference>
<dbReference type="RefSeq" id="WP_089226252.1">
    <property type="nucleotide sequence ID" value="NZ_FZOF01000014.1"/>
</dbReference>
<dbReference type="SMART" id="SM00943">
    <property type="entry name" value="Prim-Pol"/>
    <property type="match status" value="1"/>
</dbReference>
<dbReference type="Proteomes" id="UP000198280">
    <property type="component" value="Unassembled WGS sequence"/>
</dbReference>
<name>A0A239K039_9ACTN</name>
<keyword evidence="5" id="KW-1185">Reference proteome</keyword>
<gene>
    <name evidence="4" type="ORF">SAMN05216252_114138</name>
</gene>
<dbReference type="EMBL" id="FZOF01000014">
    <property type="protein sequence ID" value="SNT11707.1"/>
    <property type="molecule type" value="Genomic_DNA"/>
</dbReference>
<evidence type="ECO:0000259" key="3">
    <source>
        <dbReference type="SMART" id="SM00943"/>
    </source>
</evidence>
<organism evidence="4 5">
    <name type="scientific">Actinacidiphila glaucinigra</name>
    <dbReference type="NCBI Taxonomy" id="235986"/>
    <lineage>
        <taxon>Bacteria</taxon>
        <taxon>Bacillati</taxon>
        <taxon>Actinomycetota</taxon>
        <taxon>Actinomycetes</taxon>
        <taxon>Kitasatosporales</taxon>
        <taxon>Streptomycetaceae</taxon>
        <taxon>Actinacidiphila</taxon>
    </lineage>
</organism>
<dbReference type="SMART" id="SM00942">
    <property type="entry name" value="PriCT_1"/>
    <property type="match status" value="1"/>
</dbReference>
<dbReference type="InterPro" id="IPR014820">
    <property type="entry name" value="PriCT_1"/>
</dbReference>
<feature type="compositionally biased region" description="Gly residues" evidence="1">
    <location>
        <begin position="291"/>
        <end position="302"/>
    </location>
</feature>
<feature type="domain" description="Primase C-terminal 1" evidence="2">
    <location>
        <begin position="230"/>
        <end position="291"/>
    </location>
</feature>
<evidence type="ECO:0000313" key="4">
    <source>
        <dbReference type="EMBL" id="SNT11707.1"/>
    </source>
</evidence>
<dbReference type="AlphaFoldDB" id="A0A239K039"/>
<dbReference type="Pfam" id="PF09250">
    <property type="entry name" value="Prim-Pol"/>
    <property type="match status" value="1"/>
</dbReference>
<feature type="domain" description="DNA primase/polymerase bifunctional N-terminal" evidence="3">
    <location>
        <begin position="13"/>
        <end position="195"/>
    </location>
</feature>